<dbReference type="PaxDb" id="3635-A0A1U8HZW4"/>
<dbReference type="PANTHER" id="PTHR47481:SF10">
    <property type="entry name" value="COPIA-LIKE POLYPROTEIN_RETROTRANSPOSON"/>
    <property type="match status" value="1"/>
</dbReference>
<feature type="compositionally biased region" description="Gly residues" evidence="1">
    <location>
        <begin position="270"/>
        <end position="279"/>
    </location>
</feature>
<protein>
    <submittedName>
        <fullName evidence="3">Uncharacterized protein</fullName>
    </submittedName>
</protein>
<dbReference type="GeneID" id="107891297"/>
<dbReference type="Proteomes" id="UP000818029">
    <property type="component" value="Chromosome D09"/>
</dbReference>
<feature type="compositionally biased region" description="Polar residues" evidence="1">
    <location>
        <begin position="357"/>
        <end position="367"/>
    </location>
</feature>
<feature type="compositionally biased region" description="Polar residues" evidence="1">
    <location>
        <begin position="388"/>
        <end position="402"/>
    </location>
</feature>
<proteinExistence type="predicted"/>
<reference evidence="2" key="1">
    <citation type="journal article" date="2020" name="Nat. Genet.">
        <title>Genomic diversifications of five Gossypium allopolyploid species and their impact on cotton improvement.</title>
        <authorList>
            <person name="Chen Z.J."/>
            <person name="Sreedasyam A."/>
            <person name="Ando A."/>
            <person name="Song Q."/>
            <person name="De Santiago L.M."/>
            <person name="Hulse-Kemp A.M."/>
            <person name="Ding M."/>
            <person name="Ye W."/>
            <person name="Kirkbride R.C."/>
            <person name="Jenkins J."/>
            <person name="Plott C."/>
            <person name="Lovell J."/>
            <person name="Lin Y.M."/>
            <person name="Vaughn R."/>
            <person name="Liu B."/>
            <person name="Simpson S."/>
            <person name="Scheffler B.E."/>
            <person name="Wen L."/>
            <person name="Saski C.A."/>
            <person name="Grover C.E."/>
            <person name="Hu G."/>
            <person name="Conover J.L."/>
            <person name="Carlson J.W."/>
            <person name="Shu S."/>
            <person name="Boston L.B."/>
            <person name="Williams M."/>
            <person name="Peterson D.G."/>
            <person name="McGee K."/>
            <person name="Jones D.C."/>
            <person name="Wendel J.F."/>
            <person name="Stelly D.M."/>
            <person name="Grimwood J."/>
            <person name="Schmutz J."/>
        </authorList>
    </citation>
    <scope>NUCLEOTIDE SEQUENCE [LARGE SCALE GENOMIC DNA]</scope>
    <source>
        <strain evidence="2">cv. TM-1</strain>
    </source>
</reference>
<evidence type="ECO:0000256" key="1">
    <source>
        <dbReference type="SAM" id="MobiDB-lite"/>
    </source>
</evidence>
<organism evidence="2 3">
    <name type="scientific">Gossypium hirsutum</name>
    <name type="common">Upland cotton</name>
    <name type="synonym">Gossypium mexicanum</name>
    <dbReference type="NCBI Taxonomy" id="3635"/>
    <lineage>
        <taxon>Eukaryota</taxon>
        <taxon>Viridiplantae</taxon>
        <taxon>Streptophyta</taxon>
        <taxon>Embryophyta</taxon>
        <taxon>Tracheophyta</taxon>
        <taxon>Spermatophyta</taxon>
        <taxon>Magnoliopsida</taxon>
        <taxon>eudicotyledons</taxon>
        <taxon>Gunneridae</taxon>
        <taxon>Pentapetalae</taxon>
        <taxon>rosids</taxon>
        <taxon>malvids</taxon>
        <taxon>Malvales</taxon>
        <taxon>Malvaceae</taxon>
        <taxon>Malvoideae</taxon>
        <taxon>Gossypium</taxon>
    </lineage>
</organism>
<reference evidence="3" key="2">
    <citation type="submission" date="2025-08" db="UniProtKB">
        <authorList>
            <consortium name="RefSeq"/>
        </authorList>
    </citation>
    <scope>IDENTIFICATION</scope>
</reference>
<dbReference type="AlphaFoldDB" id="A0A1U8HZW4"/>
<dbReference type="PANTHER" id="PTHR47481">
    <property type="match status" value="1"/>
</dbReference>
<dbReference type="RefSeq" id="XP_016671540.2">
    <property type="nucleotide sequence ID" value="XM_016816051.2"/>
</dbReference>
<dbReference type="KEGG" id="ghi:107891297"/>
<feature type="region of interest" description="Disordered" evidence="1">
    <location>
        <begin position="243"/>
        <end position="279"/>
    </location>
</feature>
<name>A0A1U8HZW4_GOSHI</name>
<evidence type="ECO:0000313" key="2">
    <source>
        <dbReference type="Proteomes" id="UP000818029"/>
    </source>
</evidence>
<accession>A0A1U8HZW4</accession>
<feature type="region of interest" description="Disordered" evidence="1">
    <location>
        <begin position="357"/>
        <end position="415"/>
    </location>
</feature>
<gene>
    <name evidence="3" type="primary">LOC107891297</name>
</gene>
<evidence type="ECO:0000313" key="3">
    <source>
        <dbReference type="RefSeq" id="XP_016671540.2"/>
    </source>
</evidence>
<sequence>MLESSGSSISMAERTAVLLAGLPSEFEGVVSSASLSPTPLPFPQLVEALLECETRHAQTSQEVVYDANLVEDVPMDGSSRGGRSGARGRGRTFRPRLQCQIYSRFGHVAQKCYYRYHRDESSPVSLPPQDQTMNFNSGDGGWSSLPNTRPKLSNFAQQLYGSNQVNCTTGQNYFGPGQNAKDFGQNWCAVGPGQNAKEFGQNWGAVGPGQNAKEVGQNWCAVGPGQNAEEFGQNWGAEAGYNVQRGGQQVGPNGWPKSHDEQRPPTSGPHAGGPIDGVHGGFGVSSYGGPSIGLYVRPSVPPPMPTNSFVNNVQLDPANPIGTTTVPWRTKPHARVFSASNPCFGLPRLGDIHASNYSDPSISSSHANSDRYRVSGDESYSPIPGPVGTSSWYPDSGASNHVCQDPSDLKHATPY</sequence>
<keyword evidence="2" id="KW-1185">Reference proteome</keyword>